<accession>A0AAV4UKR4</accession>
<organism evidence="1 2">
    <name type="scientific">Caerostris extrusa</name>
    <name type="common">Bark spider</name>
    <name type="synonym">Caerostris bankana</name>
    <dbReference type="NCBI Taxonomy" id="172846"/>
    <lineage>
        <taxon>Eukaryota</taxon>
        <taxon>Metazoa</taxon>
        <taxon>Ecdysozoa</taxon>
        <taxon>Arthropoda</taxon>
        <taxon>Chelicerata</taxon>
        <taxon>Arachnida</taxon>
        <taxon>Araneae</taxon>
        <taxon>Araneomorphae</taxon>
        <taxon>Entelegynae</taxon>
        <taxon>Araneoidea</taxon>
        <taxon>Araneidae</taxon>
        <taxon>Caerostris</taxon>
    </lineage>
</organism>
<gene>
    <name evidence="1" type="ORF">CEXT_456731</name>
</gene>
<evidence type="ECO:0000313" key="1">
    <source>
        <dbReference type="EMBL" id="GIY58451.1"/>
    </source>
</evidence>
<protein>
    <submittedName>
        <fullName evidence="1">Uncharacterized protein</fullName>
    </submittedName>
</protein>
<name>A0AAV4UKR4_CAEEX</name>
<dbReference type="EMBL" id="BPLR01013061">
    <property type="protein sequence ID" value="GIY58451.1"/>
    <property type="molecule type" value="Genomic_DNA"/>
</dbReference>
<sequence length="128" mass="14664">MVEDECWFHWIVCKQKLTSPSASTLRFLQIRLDVVLYEYFKHASCFKGIFLKFQAEQKQRFLCPKVSISSCISSFHSEVSSSPSLPPPPVIRSGVKLRHLLPTPTKSTHLLSRHLRADIPLHLLFGTD</sequence>
<keyword evidence="2" id="KW-1185">Reference proteome</keyword>
<dbReference type="Proteomes" id="UP001054945">
    <property type="component" value="Unassembled WGS sequence"/>
</dbReference>
<reference evidence="1 2" key="1">
    <citation type="submission" date="2021-06" db="EMBL/GenBank/DDBJ databases">
        <title>Caerostris extrusa draft genome.</title>
        <authorList>
            <person name="Kono N."/>
            <person name="Arakawa K."/>
        </authorList>
    </citation>
    <scope>NUCLEOTIDE SEQUENCE [LARGE SCALE GENOMIC DNA]</scope>
</reference>
<evidence type="ECO:0000313" key="2">
    <source>
        <dbReference type="Proteomes" id="UP001054945"/>
    </source>
</evidence>
<proteinExistence type="predicted"/>
<comment type="caution">
    <text evidence="1">The sequence shown here is derived from an EMBL/GenBank/DDBJ whole genome shotgun (WGS) entry which is preliminary data.</text>
</comment>
<dbReference type="AlphaFoldDB" id="A0AAV4UKR4"/>